<feature type="region of interest" description="Disordered" evidence="1">
    <location>
        <begin position="152"/>
        <end position="187"/>
    </location>
</feature>
<keyword evidence="3" id="KW-1185">Reference proteome</keyword>
<accession>A0ABQ5R1L3</accession>
<dbReference type="EMBL" id="BSDI01000034">
    <property type="protein sequence ID" value="GLI00679.1"/>
    <property type="molecule type" value="Genomic_DNA"/>
</dbReference>
<evidence type="ECO:0000313" key="2">
    <source>
        <dbReference type="EMBL" id="GLI00679.1"/>
    </source>
</evidence>
<protein>
    <submittedName>
        <fullName evidence="2">Uncharacterized protein</fullName>
    </submittedName>
</protein>
<sequence length="187" mass="21321">MDARINSPWLSDWRGFADETDMAPKARRVVQEAIRQTEAQWAQSHEDAYRERFRHNRTTRNESIVDACEGMRARLKEIRSDLANGQMDPKEARAAIRDMDARYRQMIELHDTLIEEDAELETFATMTPDEWQRDRIGRFPALRSIQPSLSALVAKMDAPPPPGGSLGRISNPPPHTNDAPSPEDLTV</sequence>
<dbReference type="Proteomes" id="UP001144280">
    <property type="component" value="Unassembled WGS sequence"/>
</dbReference>
<evidence type="ECO:0000313" key="3">
    <source>
        <dbReference type="Proteomes" id="UP001144280"/>
    </source>
</evidence>
<evidence type="ECO:0000256" key="1">
    <source>
        <dbReference type="SAM" id="MobiDB-lite"/>
    </source>
</evidence>
<organism evidence="2 3">
    <name type="scientific">Phytohabitans aurantiacus</name>
    <dbReference type="NCBI Taxonomy" id="3016789"/>
    <lineage>
        <taxon>Bacteria</taxon>
        <taxon>Bacillati</taxon>
        <taxon>Actinomycetota</taxon>
        <taxon>Actinomycetes</taxon>
        <taxon>Micromonosporales</taxon>
        <taxon>Micromonosporaceae</taxon>
    </lineage>
</organism>
<comment type="caution">
    <text evidence="2">The sequence shown here is derived from an EMBL/GenBank/DDBJ whole genome shotgun (WGS) entry which is preliminary data.</text>
</comment>
<dbReference type="RefSeq" id="WP_281901172.1">
    <property type="nucleotide sequence ID" value="NZ_BSDI01000034.1"/>
</dbReference>
<gene>
    <name evidence="2" type="ORF">Pa4123_59550</name>
</gene>
<name>A0ABQ5R1L3_9ACTN</name>
<reference evidence="2" key="1">
    <citation type="submission" date="2022-12" db="EMBL/GenBank/DDBJ databases">
        <title>New Phytohabitans aurantiacus sp. RD004123 nov., an actinomycete isolated from soil.</title>
        <authorList>
            <person name="Triningsih D.W."/>
            <person name="Harunari E."/>
            <person name="Igarashi Y."/>
        </authorList>
    </citation>
    <scope>NUCLEOTIDE SEQUENCE</scope>
    <source>
        <strain evidence="2">RD004123</strain>
    </source>
</reference>
<proteinExistence type="predicted"/>